<evidence type="ECO:0000313" key="2">
    <source>
        <dbReference type="Proteomes" id="UP000509248"/>
    </source>
</evidence>
<evidence type="ECO:0000313" key="1">
    <source>
        <dbReference type="EMBL" id="QKO02443.1"/>
    </source>
</evidence>
<gene>
    <name evidence="1" type="primary">47</name>
    <name evidence="1" type="ORF">SEA_DROOGSARMY_47</name>
</gene>
<dbReference type="KEGG" id="vg:64871634"/>
<accession>A0A6N0A5M1</accession>
<organism evidence="1 2">
    <name type="scientific">Mycobacterium phage DroogsArmy</name>
    <dbReference type="NCBI Taxonomy" id="2744011"/>
    <lineage>
        <taxon>Viruses</taxon>
        <taxon>Duplodnaviria</taxon>
        <taxon>Heunggongvirae</taxon>
        <taxon>Uroviricota</taxon>
        <taxon>Caudoviricetes</taxon>
        <taxon>Timshelvirus</taxon>
        <taxon>Timshelvirus droogsarmy</taxon>
    </lineage>
</organism>
<dbReference type="GeneID" id="64871634"/>
<dbReference type="Proteomes" id="UP000509248">
    <property type="component" value="Segment"/>
</dbReference>
<keyword evidence="2" id="KW-1185">Reference proteome</keyword>
<dbReference type="RefSeq" id="YP_010062001.1">
    <property type="nucleotide sequence ID" value="NC_054789.1"/>
</dbReference>
<reference evidence="1 2" key="1">
    <citation type="submission" date="2020-06" db="EMBL/GenBank/DDBJ databases">
        <authorList>
            <person name="Fast K.M."/>
            <person name="Johnson K."/>
            <person name="Mayfield K.N."/>
            <person name="Stephens L.A."/>
            <person name="Reid T.H."/>
            <person name="Ryan E.D."/>
            <person name="Keener T.W."/>
            <person name="Sandel M.W."/>
            <person name="Garlena R.A."/>
            <person name="Russell D.A."/>
            <person name="Pope W.H."/>
            <person name="Jacobs-Sera D."/>
            <person name="Hatfull G.F."/>
        </authorList>
    </citation>
    <scope>NUCLEOTIDE SEQUENCE [LARGE SCALE GENOMIC DNA]</scope>
</reference>
<proteinExistence type="predicted"/>
<protein>
    <submittedName>
        <fullName evidence="1">Uncharacterized protein</fullName>
    </submittedName>
</protein>
<name>A0A6N0A5M1_9CAUD</name>
<dbReference type="EMBL" id="MT553337">
    <property type="protein sequence ID" value="QKO02443.1"/>
    <property type="molecule type" value="Genomic_DNA"/>
</dbReference>
<sequence>MRLLKAIEAAAKLGVGTEEPDDRDSKEYSRGVKELLASCYWPDNQFAEARDALEVIFRAVDGDE</sequence>